<feature type="compositionally biased region" description="Basic and acidic residues" evidence="1">
    <location>
        <begin position="130"/>
        <end position="145"/>
    </location>
</feature>
<feature type="region of interest" description="Disordered" evidence="1">
    <location>
        <begin position="84"/>
        <end position="154"/>
    </location>
</feature>
<sequence>MEFLEDAELARLLNIWLVMEFLEDAELARLLNIWLVMEFLEDAELARLLNIWLVMEFLEDEELARLLRFEHDKVVSKRYENDLPHHQPVKWPCEKSNQATGSQPASQPISQPDRQTSSSDGTDYTAASPPEERSPVRDVNDHSLDHTPMIVDHA</sequence>
<dbReference type="AlphaFoldDB" id="A0AAE0YQG5"/>
<dbReference type="Proteomes" id="UP001283361">
    <property type="component" value="Unassembled WGS sequence"/>
</dbReference>
<organism evidence="2 3">
    <name type="scientific">Elysia crispata</name>
    <name type="common">lettuce slug</name>
    <dbReference type="NCBI Taxonomy" id="231223"/>
    <lineage>
        <taxon>Eukaryota</taxon>
        <taxon>Metazoa</taxon>
        <taxon>Spiralia</taxon>
        <taxon>Lophotrochozoa</taxon>
        <taxon>Mollusca</taxon>
        <taxon>Gastropoda</taxon>
        <taxon>Heterobranchia</taxon>
        <taxon>Euthyneura</taxon>
        <taxon>Panpulmonata</taxon>
        <taxon>Sacoglossa</taxon>
        <taxon>Placobranchoidea</taxon>
        <taxon>Plakobranchidae</taxon>
        <taxon>Elysia</taxon>
    </lineage>
</organism>
<dbReference type="EMBL" id="JAWDGP010005741">
    <property type="protein sequence ID" value="KAK3752789.1"/>
    <property type="molecule type" value="Genomic_DNA"/>
</dbReference>
<evidence type="ECO:0000313" key="2">
    <source>
        <dbReference type="EMBL" id="KAK3752789.1"/>
    </source>
</evidence>
<keyword evidence="3" id="KW-1185">Reference proteome</keyword>
<evidence type="ECO:0000256" key="1">
    <source>
        <dbReference type="SAM" id="MobiDB-lite"/>
    </source>
</evidence>
<feature type="compositionally biased region" description="Polar residues" evidence="1">
    <location>
        <begin position="95"/>
        <end position="122"/>
    </location>
</feature>
<comment type="caution">
    <text evidence="2">The sequence shown here is derived from an EMBL/GenBank/DDBJ whole genome shotgun (WGS) entry which is preliminary data.</text>
</comment>
<reference evidence="2" key="1">
    <citation type="journal article" date="2023" name="G3 (Bethesda)">
        <title>A reference genome for the long-term kleptoplast-retaining sea slug Elysia crispata morphotype clarki.</title>
        <authorList>
            <person name="Eastman K.E."/>
            <person name="Pendleton A.L."/>
            <person name="Shaikh M.A."/>
            <person name="Suttiyut T."/>
            <person name="Ogas R."/>
            <person name="Tomko P."/>
            <person name="Gavelis G."/>
            <person name="Widhalm J.R."/>
            <person name="Wisecaver J.H."/>
        </authorList>
    </citation>
    <scope>NUCLEOTIDE SEQUENCE</scope>
    <source>
        <strain evidence="2">ECLA1</strain>
    </source>
</reference>
<accession>A0AAE0YQG5</accession>
<evidence type="ECO:0000313" key="3">
    <source>
        <dbReference type="Proteomes" id="UP001283361"/>
    </source>
</evidence>
<proteinExistence type="predicted"/>
<name>A0AAE0YQG5_9GAST</name>
<gene>
    <name evidence="2" type="ORF">RRG08_047561</name>
</gene>
<protein>
    <submittedName>
        <fullName evidence="2">Uncharacterized protein</fullName>
    </submittedName>
</protein>